<dbReference type="InterPro" id="IPR014729">
    <property type="entry name" value="Rossmann-like_a/b/a_fold"/>
</dbReference>
<gene>
    <name evidence="3" type="ORF">DJ013_11570</name>
</gene>
<dbReference type="InterPro" id="IPR006016">
    <property type="entry name" value="UspA"/>
</dbReference>
<dbReference type="InterPro" id="IPR006015">
    <property type="entry name" value="Universal_stress_UspA"/>
</dbReference>
<dbReference type="CDD" id="cd00293">
    <property type="entry name" value="USP-like"/>
    <property type="match status" value="2"/>
</dbReference>
<protein>
    <recommendedName>
        <fullName evidence="2">UspA domain-containing protein</fullName>
    </recommendedName>
</protein>
<dbReference type="RefSeq" id="WP_111371971.1">
    <property type="nucleotide sequence ID" value="NZ_CP029480.1"/>
</dbReference>
<reference evidence="3 4" key="1">
    <citation type="submission" date="2018-05" db="EMBL/GenBank/DDBJ databases">
        <title>Complete genome sequence of Arcticibacterium luteifluviistationis SM1504T, a cytophagaceae bacterium isolated from Arctic surface seawater.</title>
        <authorList>
            <person name="Li Y."/>
            <person name="Qin Q.-L."/>
        </authorList>
    </citation>
    <scope>NUCLEOTIDE SEQUENCE [LARGE SCALE GENOMIC DNA]</scope>
    <source>
        <strain evidence="3 4">SM1504</strain>
    </source>
</reference>
<dbReference type="Gene3D" id="3.40.50.620">
    <property type="entry name" value="HUPs"/>
    <property type="match status" value="2"/>
</dbReference>
<dbReference type="PRINTS" id="PR01438">
    <property type="entry name" value="UNVRSLSTRESS"/>
</dbReference>
<feature type="domain" description="UspA" evidence="2">
    <location>
        <begin position="1"/>
        <end position="140"/>
    </location>
</feature>
<dbReference type="EMBL" id="CP029480">
    <property type="protein sequence ID" value="AWV98778.1"/>
    <property type="molecule type" value="Genomic_DNA"/>
</dbReference>
<dbReference type="PANTHER" id="PTHR46268:SF6">
    <property type="entry name" value="UNIVERSAL STRESS PROTEIN UP12"/>
    <property type="match status" value="1"/>
</dbReference>
<accession>A0A2Z4GCI5</accession>
<organism evidence="3 4">
    <name type="scientific">Arcticibacterium luteifluviistationis</name>
    <dbReference type="NCBI Taxonomy" id="1784714"/>
    <lineage>
        <taxon>Bacteria</taxon>
        <taxon>Pseudomonadati</taxon>
        <taxon>Bacteroidota</taxon>
        <taxon>Cytophagia</taxon>
        <taxon>Cytophagales</taxon>
        <taxon>Leadbetterellaceae</taxon>
        <taxon>Arcticibacterium</taxon>
    </lineage>
</organism>
<feature type="domain" description="UspA" evidence="2">
    <location>
        <begin position="183"/>
        <end position="270"/>
    </location>
</feature>
<evidence type="ECO:0000313" key="3">
    <source>
        <dbReference type="EMBL" id="AWV98778.1"/>
    </source>
</evidence>
<evidence type="ECO:0000259" key="2">
    <source>
        <dbReference type="Pfam" id="PF00582"/>
    </source>
</evidence>
<evidence type="ECO:0000256" key="1">
    <source>
        <dbReference type="ARBA" id="ARBA00008791"/>
    </source>
</evidence>
<dbReference type="AlphaFoldDB" id="A0A2Z4GCI5"/>
<evidence type="ECO:0000313" key="4">
    <source>
        <dbReference type="Proteomes" id="UP000249873"/>
    </source>
</evidence>
<dbReference type="OrthoDB" id="9788959at2"/>
<name>A0A2Z4GCI5_9BACT</name>
<sequence>MKKIILATDFSKGASKAEEMAISIAKKHISEIIILYCSSPTYVDPNMPGGMVINLGIEREKQFDDKLAAKARSIQEQGVRTTYKLGTGSVAEGIKSLVEKEGADFVIMGKTGATGFLDKLIGSTAEYVINNIKIPLLVVPELAKSITIDKIQYATELEYDEKEILGEVFGIAKKLKAEVNLVNVSSDKQLDLIDNSKLIEDMKKAFPNEKFNITSVRSNNVEKAILELSETHENTALVVASHHRGFLDGILKPSVSESLIAKTTVPTFVYHFE</sequence>
<dbReference type="Proteomes" id="UP000249873">
    <property type="component" value="Chromosome"/>
</dbReference>
<dbReference type="KEGG" id="als:DJ013_11570"/>
<dbReference type="Pfam" id="PF00582">
    <property type="entry name" value="Usp"/>
    <property type="match status" value="2"/>
</dbReference>
<comment type="similarity">
    <text evidence="1">Belongs to the universal stress protein A family.</text>
</comment>
<dbReference type="SUPFAM" id="SSF52402">
    <property type="entry name" value="Adenine nucleotide alpha hydrolases-like"/>
    <property type="match status" value="2"/>
</dbReference>
<keyword evidence="4" id="KW-1185">Reference proteome</keyword>
<dbReference type="PANTHER" id="PTHR46268">
    <property type="entry name" value="STRESS RESPONSE PROTEIN NHAX"/>
    <property type="match status" value="1"/>
</dbReference>
<proteinExistence type="inferred from homology"/>